<protein>
    <recommendedName>
        <fullName evidence="2">DUF4242 domain-containing protein</fullName>
    </recommendedName>
</protein>
<dbReference type="AlphaFoldDB" id="A0A7C3PE59"/>
<sequence>MKLVVLERTFSPELPVPMTFDRWMVVNHSLDDCLESRQVHWHNSLVSENGDRSICVFEVPAMELVRTACRQARMPFQRVWAAELWVDQALNNRPQGSSVIVAEVDYPQPVTRAVDEAAKQQAAGYFQNMNIQSLCSVVSLDGNHSICVFSAVSAEAVRSLYRTTNMPFQQIWKATLIRPH</sequence>
<evidence type="ECO:0000313" key="1">
    <source>
        <dbReference type="EMBL" id="HFM97515.1"/>
    </source>
</evidence>
<name>A0A7C3PE59_9CYAN</name>
<accession>A0A7C3PE59</accession>
<dbReference type="EMBL" id="DSRU01000086">
    <property type="protein sequence ID" value="HFM97515.1"/>
    <property type="molecule type" value="Genomic_DNA"/>
</dbReference>
<gene>
    <name evidence="1" type="ORF">ENR64_07050</name>
</gene>
<comment type="caution">
    <text evidence="1">The sequence shown here is derived from an EMBL/GenBank/DDBJ whole genome shotgun (WGS) entry which is preliminary data.</text>
</comment>
<evidence type="ECO:0008006" key="2">
    <source>
        <dbReference type="Google" id="ProtNLM"/>
    </source>
</evidence>
<reference evidence="1" key="1">
    <citation type="journal article" date="2020" name="mSystems">
        <title>Genome- and Community-Level Interaction Insights into Carbon Utilization and Element Cycling Functions of Hydrothermarchaeota in Hydrothermal Sediment.</title>
        <authorList>
            <person name="Zhou Z."/>
            <person name="Liu Y."/>
            <person name="Xu W."/>
            <person name="Pan J."/>
            <person name="Luo Z.H."/>
            <person name="Li M."/>
        </authorList>
    </citation>
    <scope>NUCLEOTIDE SEQUENCE [LARGE SCALE GENOMIC DNA]</scope>
    <source>
        <strain evidence="1">SpSt-418</strain>
    </source>
</reference>
<organism evidence="1">
    <name type="scientific">Oscillatoriales cyanobacterium SpSt-418</name>
    <dbReference type="NCBI Taxonomy" id="2282169"/>
    <lineage>
        <taxon>Bacteria</taxon>
        <taxon>Bacillati</taxon>
        <taxon>Cyanobacteriota</taxon>
        <taxon>Cyanophyceae</taxon>
        <taxon>Oscillatoriophycideae</taxon>
        <taxon>Oscillatoriales</taxon>
    </lineage>
</organism>
<proteinExistence type="predicted"/>